<feature type="transmembrane region" description="Helical" evidence="7">
    <location>
        <begin position="270"/>
        <end position="289"/>
    </location>
</feature>
<dbReference type="InParanoid" id="A7S4N1"/>
<name>A7S4N1_NEMVE</name>
<dbReference type="Gene3D" id="1.20.1250.20">
    <property type="entry name" value="MFS general substrate transporter like domains"/>
    <property type="match status" value="1"/>
</dbReference>
<evidence type="ECO:0000256" key="1">
    <source>
        <dbReference type="ARBA" id="ARBA00004141"/>
    </source>
</evidence>
<dbReference type="EMBL" id="DS469579">
    <property type="protein sequence ID" value="EDO41352.1"/>
    <property type="molecule type" value="Genomic_DNA"/>
</dbReference>
<feature type="transmembrane region" description="Helical" evidence="7">
    <location>
        <begin position="192"/>
        <end position="209"/>
    </location>
</feature>
<dbReference type="PROSITE" id="PS50850">
    <property type="entry name" value="MFS"/>
    <property type="match status" value="1"/>
</dbReference>
<gene>
    <name evidence="9" type="ORF">NEMVEDRAFT_v1g104560</name>
</gene>
<keyword evidence="4 7" id="KW-0812">Transmembrane</keyword>
<feature type="transmembrane region" description="Helical" evidence="7">
    <location>
        <begin position="126"/>
        <end position="147"/>
    </location>
</feature>
<evidence type="ECO:0000256" key="7">
    <source>
        <dbReference type="SAM" id="Phobius"/>
    </source>
</evidence>
<feature type="transmembrane region" description="Helical" evidence="7">
    <location>
        <begin position="74"/>
        <end position="95"/>
    </location>
</feature>
<dbReference type="InterPro" id="IPR036259">
    <property type="entry name" value="MFS_trans_sf"/>
</dbReference>
<feature type="transmembrane region" description="Helical" evidence="7">
    <location>
        <begin position="102"/>
        <end position="120"/>
    </location>
</feature>
<dbReference type="OMA" id="WTMVVSS"/>
<evidence type="ECO:0000256" key="5">
    <source>
        <dbReference type="ARBA" id="ARBA00022989"/>
    </source>
</evidence>
<dbReference type="eggNOG" id="KOG0253">
    <property type="taxonomic scope" value="Eukaryota"/>
</dbReference>
<dbReference type="SUPFAM" id="SSF103473">
    <property type="entry name" value="MFS general substrate transporter"/>
    <property type="match status" value="1"/>
</dbReference>
<dbReference type="PhylomeDB" id="A7S4N1"/>
<reference evidence="9 10" key="1">
    <citation type="journal article" date="2007" name="Science">
        <title>Sea anemone genome reveals ancestral eumetazoan gene repertoire and genomic organization.</title>
        <authorList>
            <person name="Putnam N.H."/>
            <person name="Srivastava M."/>
            <person name="Hellsten U."/>
            <person name="Dirks B."/>
            <person name="Chapman J."/>
            <person name="Salamov A."/>
            <person name="Terry A."/>
            <person name="Shapiro H."/>
            <person name="Lindquist E."/>
            <person name="Kapitonov V.V."/>
            <person name="Jurka J."/>
            <person name="Genikhovich G."/>
            <person name="Grigoriev I.V."/>
            <person name="Lucas S.M."/>
            <person name="Steele R.E."/>
            <person name="Finnerty J.R."/>
            <person name="Technau U."/>
            <person name="Martindale M.Q."/>
            <person name="Rokhsar D.S."/>
        </authorList>
    </citation>
    <scope>NUCLEOTIDE SEQUENCE [LARGE SCALE GENOMIC DNA]</scope>
    <source>
        <strain evidence="10">CH2 X CH6</strain>
    </source>
</reference>
<evidence type="ECO:0000256" key="6">
    <source>
        <dbReference type="ARBA" id="ARBA00023136"/>
    </source>
</evidence>
<feature type="domain" description="Major facilitator superfamily (MFS) profile" evidence="8">
    <location>
        <begin position="37"/>
        <end position="462"/>
    </location>
</feature>
<protein>
    <recommendedName>
        <fullName evidence="8">Major facilitator superfamily (MFS) profile domain-containing protein</fullName>
    </recommendedName>
</protein>
<dbReference type="InterPro" id="IPR005828">
    <property type="entry name" value="MFS_sugar_transport-like"/>
</dbReference>
<dbReference type="Proteomes" id="UP000001593">
    <property type="component" value="Unassembled WGS sequence"/>
</dbReference>
<feature type="transmembrane region" description="Helical" evidence="7">
    <location>
        <begin position="167"/>
        <end position="186"/>
    </location>
</feature>
<dbReference type="AlphaFoldDB" id="A7S4N1"/>
<sequence>MTIGFLHFSVSLECGEDVYSVSDAVDHIGFGWFQIKIMLLLGYFSAADALEMMLLSILAPTIRCIFRISAWKEAWITTVVFIGMMVGSSTWGWIADNFGRKFVIVLVSIWIAYFGLLSAFSPHYYWIIVLRMVVGLGIGGAPQSATLMSEFLPSKYRAMCMCIQSPWWTLGSLFTICVAMLVMPVYGWRYLLALLSLPMFLFLLLSPFLPESCRFQLASGDRDKALATLHRMARANKATLPTGFLKDANQNAKRGRILDLLKPELRRTTLMLWFLWFNVAFTYYGVVLMTSELFQSDSAGGGKCEVKDPHCGCKLLTTKDYTDMMWTTLAEIPIVLVNIVLLERLGRRRTLALLYGLTATFYMLLFICTKREWMVAFIFGARGCISGVFTAIYIYTPEVVLPYRGATLGLGTCSAVARIGAMITPFICQVLLRASVDFALGVYAATGLSCVVIALCLPIETKGRLMRVRQH</sequence>
<evidence type="ECO:0000256" key="2">
    <source>
        <dbReference type="ARBA" id="ARBA00008335"/>
    </source>
</evidence>
<accession>A7S4N1</accession>
<dbReference type="HOGENOM" id="CLU_001265_46_0_1"/>
<feature type="transmembrane region" description="Helical" evidence="7">
    <location>
        <begin position="373"/>
        <end position="396"/>
    </location>
</feature>
<evidence type="ECO:0000313" key="9">
    <source>
        <dbReference type="EMBL" id="EDO41352.1"/>
    </source>
</evidence>
<dbReference type="GO" id="GO:0022857">
    <property type="term" value="F:transmembrane transporter activity"/>
    <property type="evidence" value="ECO:0007669"/>
    <property type="project" value="InterPro"/>
</dbReference>
<proteinExistence type="inferred from homology"/>
<evidence type="ECO:0000256" key="4">
    <source>
        <dbReference type="ARBA" id="ARBA00022692"/>
    </source>
</evidence>
<feature type="transmembrane region" description="Helical" evidence="7">
    <location>
        <begin position="438"/>
        <end position="459"/>
    </location>
</feature>
<keyword evidence="3" id="KW-0813">Transport</keyword>
<keyword evidence="10" id="KW-1185">Reference proteome</keyword>
<comment type="subcellular location">
    <subcellularLocation>
        <location evidence="1">Membrane</location>
        <topology evidence="1">Multi-pass membrane protein</topology>
    </subcellularLocation>
</comment>
<keyword evidence="5 7" id="KW-1133">Transmembrane helix</keyword>
<feature type="transmembrane region" description="Helical" evidence="7">
    <location>
        <begin position="324"/>
        <end position="342"/>
    </location>
</feature>
<organism evidence="9 10">
    <name type="scientific">Nematostella vectensis</name>
    <name type="common">Starlet sea anemone</name>
    <dbReference type="NCBI Taxonomy" id="45351"/>
    <lineage>
        <taxon>Eukaryota</taxon>
        <taxon>Metazoa</taxon>
        <taxon>Cnidaria</taxon>
        <taxon>Anthozoa</taxon>
        <taxon>Hexacorallia</taxon>
        <taxon>Actiniaria</taxon>
        <taxon>Edwardsiidae</taxon>
        <taxon>Nematostella</taxon>
    </lineage>
</organism>
<feature type="transmembrane region" description="Helical" evidence="7">
    <location>
        <begin position="408"/>
        <end position="432"/>
    </location>
</feature>
<dbReference type="InterPro" id="IPR020846">
    <property type="entry name" value="MFS_dom"/>
</dbReference>
<dbReference type="PANTHER" id="PTHR23511:SF45">
    <property type="entry name" value="SVOP LIKE"/>
    <property type="match status" value="1"/>
</dbReference>
<dbReference type="FunCoup" id="A7S4N1">
    <property type="interactions" value="40"/>
</dbReference>
<feature type="transmembrane region" description="Helical" evidence="7">
    <location>
        <begin position="349"/>
        <end position="367"/>
    </location>
</feature>
<evidence type="ECO:0000256" key="3">
    <source>
        <dbReference type="ARBA" id="ARBA00022448"/>
    </source>
</evidence>
<evidence type="ECO:0000259" key="8">
    <source>
        <dbReference type="PROSITE" id="PS50850"/>
    </source>
</evidence>
<comment type="similarity">
    <text evidence="2">Belongs to the major facilitator superfamily.</text>
</comment>
<dbReference type="Pfam" id="PF00083">
    <property type="entry name" value="Sugar_tr"/>
    <property type="match status" value="1"/>
</dbReference>
<keyword evidence="6 7" id="KW-0472">Membrane</keyword>
<feature type="non-terminal residue" evidence="9">
    <location>
        <position position="1"/>
    </location>
</feature>
<evidence type="ECO:0000313" key="10">
    <source>
        <dbReference type="Proteomes" id="UP000001593"/>
    </source>
</evidence>
<feature type="transmembrane region" description="Helical" evidence="7">
    <location>
        <begin position="37"/>
        <end position="62"/>
    </location>
</feature>
<dbReference type="PANTHER" id="PTHR23511">
    <property type="entry name" value="SYNAPTIC VESICLE GLYCOPROTEIN 2"/>
    <property type="match status" value="1"/>
</dbReference>
<dbReference type="GO" id="GO:0016020">
    <property type="term" value="C:membrane"/>
    <property type="evidence" value="ECO:0007669"/>
    <property type="project" value="UniProtKB-SubCell"/>
</dbReference>